<accession>A0A7C9IWT8</accession>
<keyword evidence="2" id="KW-1185">Reference proteome</keyword>
<gene>
    <name evidence="1" type="ORF">GTA51_18620</name>
</gene>
<evidence type="ECO:0000313" key="1">
    <source>
        <dbReference type="EMBL" id="MYL85123.1"/>
    </source>
</evidence>
<comment type="caution">
    <text evidence="1">The sequence shown here is derived from an EMBL/GenBank/DDBJ whole genome shotgun (WGS) entry which is preliminary data.</text>
</comment>
<sequence>MGKPLVHVKIGIAYEQFVSDAFDAILEQGNYSAAFELHSKLYDAESGDVGVQILLNFVDIYIE</sequence>
<dbReference type="Proteomes" id="UP000482487">
    <property type="component" value="Unassembled WGS sequence"/>
</dbReference>
<dbReference type="OrthoDB" id="5460249at2"/>
<proteinExistence type="predicted"/>
<dbReference type="AlphaFoldDB" id="A0A7C9IWT8"/>
<dbReference type="EMBL" id="WVUD01000057">
    <property type="protein sequence ID" value="MYL85123.1"/>
    <property type="molecule type" value="Genomic_DNA"/>
</dbReference>
<organism evidence="1 2">
    <name type="scientific">Solidesulfovibrio aerotolerans</name>
    <dbReference type="NCBI Taxonomy" id="295255"/>
    <lineage>
        <taxon>Bacteria</taxon>
        <taxon>Pseudomonadati</taxon>
        <taxon>Thermodesulfobacteriota</taxon>
        <taxon>Desulfovibrionia</taxon>
        <taxon>Desulfovibrionales</taxon>
        <taxon>Desulfovibrionaceae</taxon>
        <taxon>Solidesulfovibrio</taxon>
    </lineage>
</organism>
<protein>
    <submittedName>
        <fullName evidence="1">Uncharacterized protein</fullName>
    </submittedName>
</protein>
<name>A0A7C9IWT8_9BACT</name>
<dbReference type="RefSeq" id="WP_160963795.1">
    <property type="nucleotide sequence ID" value="NZ_WVUD01000057.1"/>
</dbReference>
<evidence type="ECO:0000313" key="2">
    <source>
        <dbReference type="Proteomes" id="UP000482487"/>
    </source>
</evidence>
<reference evidence="1 2" key="1">
    <citation type="submission" date="2020-01" db="EMBL/GenBank/DDBJ databases">
        <title>Genome sequence of Desulfovibrio aerotolerans DSM 16695(T).</title>
        <authorList>
            <person name="Karnachuk O."/>
            <person name="Avakyan M."/>
            <person name="Mardanov A."/>
            <person name="Kadnikov V."/>
            <person name="Ravin N."/>
        </authorList>
    </citation>
    <scope>NUCLEOTIDE SEQUENCE [LARGE SCALE GENOMIC DNA]</scope>
    <source>
        <strain evidence="1 2">DSM 16695</strain>
    </source>
</reference>